<protein>
    <submittedName>
        <fullName evidence="1">Uncharacterized protein</fullName>
    </submittedName>
</protein>
<reference evidence="1 2" key="1">
    <citation type="journal article" date="2016" name="Mol. Biol. Evol.">
        <title>Comparative Genomics of Early-Diverging Mushroom-Forming Fungi Provides Insights into the Origins of Lignocellulose Decay Capabilities.</title>
        <authorList>
            <person name="Nagy L.G."/>
            <person name="Riley R."/>
            <person name="Tritt A."/>
            <person name="Adam C."/>
            <person name="Daum C."/>
            <person name="Floudas D."/>
            <person name="Sun H."/>
            <person name="Yadav J.S."/>
            <person name="Pangilinan J."/>
            <person name="Larsson K.H."/>
            <person name="Matsuura K."/>
            <person name="Barry K."/>
            <person name="Labutti K."/>
            <person name="Kuo R."/>
            <person name="Ohm R.A."/>
            <person name="Bhattacharya S.S."/>
            <person name="Shirouzu T."/>
            <person name="Yoshinaga Y."/>
            <person name="Martin F.M."/>
            <person name="Grigoriev I.V."/>
            <person name="Hibbett D.S."/>
        </authorList>
    </citation>
    <scope>NUCLEOTIDE SEQUENCE [LARGE SCALE GENOMIC DNA]</scope>
    <source>
        <strain evidence="1 2">CBS 109695</strain>
    </source>
</reference>
<gene>
    <name evidence="1" type="ORF">FIBSPDRAFT_891406</name>
</gene>
<evidence type="ECO:0000313" key="1">
    <source>
        <dbReference type="EMBL" id="KZP21013.1"/>
    </source>
</evidence>
<keyword evidence="2" id="KW-1185">Reference proteome</keyword>
<dbReference type="EMBL" id="KV417550">
    <property type="protein sequence ID" value="KZP21013.1"/>
    <property type="molecule type" value="Genomic_DNA"/>
</dbReference>
<name>A0A166JM76_9AGAM</name>
<evidence type="ECO:0000313" key="2">
    <source>
        <dbReference type="Proteomes" id="UP000076532"/>
    </source>
</evidence>
<dbReference type="Proteomes" id="UP000076532">
    <property type="component" value="Unassembled WGS sequence"/>
</dbReference>
<proteinExistence type="predicted"/>
<dbReference type="AlphaFoldDB" id="A0A166JM76"/>
<sequence>MSGQVALFSPLFDLASSGWPVLLSRISVRLSRTALKTPLIALLHLHNHIVMPAWDTKDEVMFLHVVLHPAVQCPHSFSRLRCTWVIFWEIMKTVKGEAKTCMEPALDGTRVMIPTGLCKMVQKLADAGKAGPTNQGMVSLHQILANDNYTTNGTNWIINYKAQVVTKAMPSNHMFPIKHQQYNNKVPDHLQCVITTITLWPEVFITLKCSL</sequence>
<organism evidence="1 2">
    <name type="scientific">Athelia psychrophila</name>
    <dbReference type="NCBI Taxonomy" id="1759441"/>
    <lineage>
        <taxon>Eukaryota</taxon>
        <taxon>Fungi</taxon>
        <taxon>Dikarya</taxon>
        <taxon>Basidiomycota</taxon>
        <taxon>Agaricomycotina</taxon>
        <taxon>Agaricomycetes</taxon>
        <taxon>Agaricomycetidae</taxon>
        <taxon>Atheliales</taxon>
        <taxon>Atheliaceae</taxon>
        <taxon>Athelia</taxon>
    </lineage>
</organism>
<accession>A0A166JM76</accession>